<protein>
    <submittedName>
        <fullName evidence="1">Uncharacterized protein</fullName>
    </submittedName>
</protein>
<dbReference type="RefSeq" id="WP_166205665.1">
    <property type="nucleotide sequence ID" value="NZ_CP088285.1"/>
</dbReference>
<dbReference type="EMBL" id="JAAOLE020000001">
    <property type="protein sequence ID" value="NVI46339.1"/>
    <property type="molecule type" value="Genomic_DNA"/>
</dbReference>
<gene>
    <name evidence="1" type="ORF">HAP48_025945</name>
</gene>
<dbReference type="AlphaFoldDB" id="A0A973W3D3"/>
<organism evidence="1">
    <name type="scientific">Bradyrhizobium septentrionale</name>
    <dbReference type="NCBI Taxonomy" id="1404411"/>
    <lineage>
        <taxon>Bacteria</taxon>
        <taxon>Pseudomonadati</taxon>
        <taxon>Pseudomonadota</taxon>
        <taxon>Alphaproteobacteria</taxon>
        <taxon>Hyphomicrobiales</taxon>
        <taxon>Nitrobacteraceae</taxon>
        <taxon>Bradyrhizobium</taxon>
    </lineage>
</organism>
<evidence type="ECO:0000313" key="1">
    <source>
        <dbReference type="EMBL" id="NVI46339.1"/>
    </source>
</evidence>
<comment type="caution">
    <text evidence="1">The sequence shown here is derived from an EMBL/GenBank/DDBJ whole genome shotgun (WGS) entry which is preliminary data.</text>
</comment>
<name>A0A973W3D3_9BRAD</name>
<accession>A0A973W3D3</accession>
<proteinExistence type="predicted"/>
<sequence>MATGDSDDILRRVRRLLPRRWWQWGAPLRDTILGGLSDLAAWCFDWTTYARKQTRLATATGIWLDVLCYDFLQRHLTRGSASDEVFRALIDATIFTERVTRKGMSDSVVILTGSRPWIFEPWNTFDTGAYSSSAQAYGQMGYGVGQGGYGNMNLPGQLFMKVLRGANSGVPNADGYGGYTGGYGFGSVELVGNATRLMGVTDQQIEKLITFTKPTGVTVWLQIL</sequence>
<reference evidence="1" key="1">
    <citation type="submission" date="2020-06" db="EMBL/GenBank/DDBJ databases">
        <title>Whole Genome Sequence of Bradyrhizobium sp. Strain 1S1.</title>
        <authorList>
            <person name="Bromfield E.S.P."/>
            <person name="Cloutier S."/>
        </authorList>
    </citation>
    <scope>NUCLEOTIDE SEQUENCE [LARGE SCALE GENOMIC DNA]</scope>
    <source>
        <strain evidence="1">1S1</strain>
    </source>
</reference>